<keyword evidence="4" id="KW-1185">Reference proteome</keyword>
<keyword evidence="2" id="KW-0472">Membrane</keyword>
<evidence type="ECO:0000256" key="1">
    <source>
        <dbReference type="SAM" id="Coils"/>
    </source>
</evidence>
<gene>
    <name evidence="3" type="ORF">ABID24_003341</name>
</gene>
<keyword evidence="1" id="KW-0175">Coiled coil</keyword>
<dbReference type="Gene3D" id="2.40.50.100">
    <property type="match status" value="1"/>
</dbReference>
<proteinExistence type="predicted"/>
<keyword evidence="2" id="KW-1133">Transmembrane helix</keyword>
<dbReference type="EMBL" id="JBEPMJ010000036">
    <property type="protein sequence ID" value="MET3752079.1"/>
    <property type="molecule type" value="Genomic_DNA"/>
</dbReference>
<name>A0ABV2M6I7_9FIRM</name>
<evidence type="ECO:0000313" key="4">
    <source>
        <dbReference type="Proteomes" id="UP001549106"/>
    </source>
</evidence>
<dbReference type="PANTHER" id="PTHR30469">
    <property type="entry name" value="MULTIDRUG RESISTANCE PROTEIN MDTA"/>
    <property type="match status" value="1"/>
</dbReference>
<evidence type="ECO:0000256" key="2">
    <source>
        <dbReference type="SAM" id="Phobius"/>
    </source>
</evidence>
<organism evidence="3 4">
    <name type="scientific">Blautia caecimuris</name>
    <dbReference type="NCBI Taxonomy" id="1796615"/>
    <lineage>
        <taxon>Bacteria</taxon>
        <taxon>Bacillati</taxon>
        <taxon>Bacillota</taxon>
        <taxon>Clostridia</taxon>
        <taxon>Lachnospirales</taxon>
        <taxon>Lachnospiraceae</taxon>
        <taxon>Blautia</taxon>
    </lineage>
</organism>
<feature type="transmembrane region" description="Helical" evidence="2">
    <location>
        <begin position="25"/>
        <end position="46"/>
    </location>
</feature>
<protein>
    <submittedName>
        <fullName evidence="3">Biotin carboxyl carrier protein</fullName>
    </submittedName>
</protein>
<feature type="coiled-coil region" evidence="1">
    <location>
        <begin position="119"/>
        <end position="153"/>
    </location>
</feature>
<dbReference type="PANTHER" id="PTHR30469:SF33">
    <property type="entry name" value="SLR1207 PROTEIN"/>
    <property type="match status" value="1"/>
</dbReference>
<comment type="caution">
    <text evidence="3">The sequence shown here is derived from an EMBL/GenBank/DDBJ whole genome shotgun (WGS) entry which is preliminary data.</text>
</comment>
<sequence length="308" mass="32718">MKLRKERSENGSFFRKRKVSGKKKIVIGTAVVLTVSVAAGGVYWRYQSGKRPSAPEKTVQATKATAEISSISNTIVGTGNLEADTPVSLKIPSGITISEVKVESGDHVSSGDVLAEVDSSSVYEAMEEVQEKIEALDEQIADLQEDTDEETISASIDGRMKKIYIGQGEDITSCMLEHGALLVLSADGKMAVDLADPATVPSEEDTVTVTLSSGTQIEGTVEKVSDDGCTITMTDSGVGLGDTATVTDEKGNSIGTGTIYIHQPLQVTGTAGSISEVNFHLRTRADTPLLRTEYQTCNKHLLLTEKSG</sequence>
<evidence type="ECO:0000313" key="3">
    <source>
        <dbReference type="EMBL" id="MET3752079.1"/>
    </source>
</evidence>
<keyword evidence="2" id="KW-0812">Transmembrane</keyword>
<dbReference type="RefSeq" id="WP_390427674.1">
    <property type="nucleotide sequence ID" value="NZ_BAABXP010000002.1"/>
</dbReference>
<accession>A0ABV2M6I7</accession>
<dbReference type="Proteomes" id="UP001549106">
    <property type="component" value="Unassembled WGS sequence"/>
</dbReference>
<reference evidence="3 4" key="1">
    <citation type="submission" date="2024-06" db="EMBL/GenBank/DDBJ databases">
        <title>Genomic Encyclopedia of Type Strains, Phase IV (KMG-IV): sequencing the most valuable type-strain genomes for metagenomic binning, comparative biology and taxonomic classification.</title>
        <authorList>
            <person name="Goeker M."/>
        </authorList>
    </citation>
    <scope>NUCLEOTIDE SEQUENCE [LARGE SCALE GENOMIC DNA]</scope>
    <source>
        <strain evidence="3 4">DSM 29492</strain>
    </source>
</reference>